<proteinExistence type="predicted"/>
<keyword evidence="2" id="KW-1185">Reference proteome</keyword>
<protein>
    <submittedName>
        <fullName evidence="1">Uncharacterized protein</fullName>
    </submittedName>
</protein>
<comment type="caution">
    <text evidence="1">The sequence shown here is derived from an EMBL/GenBank/DDBJ whole genome shotgun (WGS) entry which is preliminary data.</text>
</comment>
<accession>A0A9P4U0M1</accession>
<organism evidence="1 2">
    <name type="scientific">Tothia fuscella</name>
    <dbReference type="NCBI Taxonomy" id="1048955"/>
    <lineage>
        <taxon>Eukaryota</taxon>
        <taxon>Fungi</taxon>
        <taxon>Dikarya</taxon>
        <taxon>Ascomycota</taxon>
        <taxon>Pezizomycotina</taxon>
        <taxon>Dothideomycetes</taxon>
        <taxon>Pleosporomycetidae</taxon>
        <taxon>Venturiales</taxon>
        <taxon>Cylindrosympodiaceae</taxon>
        <taxon>Tothia</taxon>
    </lineage>
</organism>
<gene>
    <name evidence="1" type="ORF">EJ08DRAFT_659431</name>
</gene>
<evidence type="ECO:0000313" key="1">
    <source>
        <dbReference type="EMBL" id="KAF2432083.1"/>
    </source>
</evidence>
<name>A0A9P4U0M1_9PEZI</name>
<reference evidence="1" key="1">
    <citation type="journal article" date="2020" name="Stud. Mycol.">
        <title>101 Dothideomycetes genomes: a test case for predicting lifestyles and emergence of pathogens.</title>
        <authorList>
            <person name="Haridas S."/>
            <person name="Albert R."/>
            <person name="Binder M."/>
            <person name="Bloem J."/>
            <person name="Labutti K."/>
            <person name="Salamov A."/>
            <person name="Andreopoulos B."/>
            <person name="Baker S."/>
            <person name="Barry K."/>
            <person name="Bills G."/>
            <person name="Bluhm B."/>
            <person name="Cannon C."/>
            <person name="Castanera R."/>
            <person name="Culley D."/>
            <person name="Daum C."/>
            <person name="Ezra D."/>
            <person name="Gonzalez J."/>
            <person name="Henrissat B."/>
            <person name="Kuo A."/>
            <person name="Liang C."/>
            <person name="Lipzen A."/>
            <person name="Lutzoni F."/>
            <person name="Magnuson J."/>
            <person name="Mondo S."/>
            <person name="Nolan M."/>
            <person name="Ohm R."/>
            <person name="Pangilinan J."/>
            <person name="Park H.-J."/>
            <person name="Ramirez L."/>
            <person name="Alfaro M."/>
            <person name="Sun H."/>
            <person name="Tritt A."/>
            <person name="Yoshinaga Y."/>
            <person name="Zwiers L.-H."/>
            <person name="Turgeon B."/>
            <person name="Goodwin S."/>
            <person name="Spatafora J."/>
            <person name="Crous P."/>
            <person name="Grigoriev I."/>
        </authorList>
    </citation>
    <scope>NUCLEOTIDE SEQUENCE</scope>
    <source>
        <strain evidence="1">CBS 130266</strain>
    </source>
</reference>
<evidence type="ECO:0000313" key="2">
    <source>
        <dbReference type="Proteomes" id="UP000800235"/>
    </source>
</evidence>
<dbReference type="EMBL" id="MU007028">
    <property type="protein sequence ID" value="KAF2432083.1"/>
    <property type="molecule type" value="Genomic_DNA"/>
</dbReference>
<dbReference type="OrthoDB" id="3510794at2759"/>
<sequence>MGDWKDMLGVLSHSANWIAAFDGMPKRRDLKLTHCSVSVSSNSPNNISLERLRNWARNTNGTRNCVNKKGVWRRAMLAYFFTNLFSKAFKVLVIIKSCYNHDIETRDHPKLPTSPPSTGITDTVTAEIASTLEAKPFPFLQLPAELRNTIYRYCLDWNEGIDHAKRLHEDFRGLHSCYCKCVKGDSDDRRCDLFDKPDTLTSYIYTPSILLLSRQVHREATHILHKKPLVMDFDLRSGTCSRAIPYIPSIRLQHVIGNGTIKTVQDWMVHSVAKKIMRLEARVPDYFGTLENQGVVQFESFIERLRAEARPQEPWYEMFDEAL</sequence>
<dbReference type="PANTHER" id="PTHR42085:SF8">
    <property type="entry name" value="F-BOX DOMAIN-CONTAINING PROTEIN"/>
    <property type="match status" value="1"/>
</dbReference>
<dbReference type="AlphaFoldDB" id="A0A9P4U0M1"/>
<dbReference type="InterPro" id="IPR038883">
    <property type="entry name" value="AN11006-like"/>
</dbReference>
<dbReference type="Proteomes" id="UP000800235">
    <property type="component" value="Unassembled WGS sequence"/>
</dbReference>
<dbReference type="PANTHER" id="PTHR42085">
    <property type="entry name" value="F-BOX DOMAIN-CONTAINING PROTEIN"/>
    <property type="match status" value="1"/>
</dbReference>